<accession>A0A1H6NEM1</accession>
<evidence type="ECO:0000313" key="1">
    <source>
        <dbReference type="EMBL" id="SEI13694.1"/>
    </source>
</evidence>
<organism evidence="1 2">
    <name type="scientific">Rheinheimera pacifica</name>
    <dbReference type="NCBI Taxonomy" id="173990"/>
    <lineage>
        <taxon>Bacteria</taxon>
        <taxon>Pseudomonadati</taxon>
        <taxon>Pseudomonadota</taxon>
        <taxon>Gammaproteobacteria</taxon>
        <taxon>Chromatiales</taxon>
        <taxon>Chromatiaceae</taxon>
        <taxon>Rheinheimera</taxon>
    </lineage>
</organism>
<dbReference type="STRING" id="173990.SAMN05660691_04119"/>
<dbReference type="EMBL" id="FNXF01000031">
    <property type="protein sequence ID" value="SEI13694.1"/>
    <property type="molecule type" value="Genomic_DNA"/>
</dbReference>
<gene>
    <name evidence="1" type="ORF">SAMN05660691_04119</name>
</gene>
<dbReference type="AlphaFoldDB" id="A0A1H6NEM1"/>
<evidence type="ECO:0008006" key="3">
    <source>
        <dbReference type="Google" id="ProtNLM"/>
    </source>
</evidence>
<dbReference type="RefSeq" id="WP_092797115.1">
    <property type="nucleotide sequence ID" value="NZ_FNXF01000031.1"/>
</dbReference>
<keyword evidence="2" id="KW-1185">Reference proteome</keyword>
<evidence type="ECO:0000313" key="2">
    <source>
        <dbReference type="Proteomes" id="UP000199371"/>
    </source>
</evidence>
<dbReference type="Proteomes" id="UP000199371">
    <property type="component" value="Unassembled WGS sequence"/>
</dbReference>
<reference evidence="2" key="1">
    <citation type="submission" date="2016-10" db="EMBL/GenBank/DDBJ databases">
        <authorList>
            <person name="Varghese N."/>
            <person name="Submissions S."/>
        </authorList>
    </citation>
    <scope>NUCLEOTIDE SEQUENCE [LARGE SCALE GENOMIC DNA]</scope>
    <source>
        <strain evidence="2">DSM 17616</strain>
    </source>
</reference>
<name>A0A1H6NEM1_9GAMM</name>
<dbReference type="OrthoDB" id="9134102at2"/>
<protein>
    <recommendedName>
        <fullName evidence="3">Competence protein CoiA-like family protein</fullName>
    </recommendedName>
</protein>
<sequence length="320" mass="35737">MIIKEPRHVATELRYALQNGVFVSIEDLSLAERGLACNCICPNCGVALEACLGEIRQHYFRHCKDSSDCGATNESVLHAFAKQCLKNAVGTDKVFKIPRIEEGKYIPKSLGGEKSDSVTITAAELESRDETTGTITDVRLTTSNGWIVNVEITVTHGIDKTKTAKIISGKAFTLEITLNTHSLNSFKLEDVEKDIFGLDGKTVWNHPDAESWQHNPKLAYRTKPKPKVNPPPRLPPRQVITIPQNVSYELKDCYLSHRAIPVDNGMHVSLEYCDENGEVLNLPVIKTYARHYADLFSQLQPGAKIMVIRHNGEVVNVRKY</sequence>
<proteinExistence type="predicted"/>